<sequence length="112" mass="12777">MKKFLILLIPVVFLLAYCQKNIGGVTASELDRDLSKLLQAGDSLEKINRSLIKLDIGYHFDSDLGRFQGSLKSNNDNCMVHVLYDCSVIIYVYTDQEQRYLNHEVEVVYSGL</sequence>
<reference evidence="1 2" key="1">
    <citation type="submission" date="2018-05" db="EMBL/GenBank/DDBJ databases">
        <title>Freshwater and sediment microbial communities from various areas in North America, analyzing microbe dynamics in response to fracking.</title>
        <authorList>
            <person name="Lamendella R."/>
        </authorList>
    </citation>
    <scope>NUCLEOTIDE SEQUENCE [LARGE SCALE GENOMIC DNA]</scope>
    <source>
        <strain evidence="1 2">125B1</strain>
    </source>
</reference>
<keyword evidence="2" id="KW-1185">Reference proteome</keyword>
<comment type="caution">
    <text evidence="1">The sequence shown here is derived from an EMBL/GenBank/DDBJ whole genome shotgun (WGS) entry which is preliminary data.</text>
</comment>
<name>A0A317PUJ8_9GAMM</name>
<evidence type="ECO:0000313" key="2">
    <source>
        <dbReference type="Proteomes" id="UP000246964"/>
    </source>
</evidence>
<proteinExistence type="predicted"/>
<organism evidence="1 2">
    <name type="scientific">Pseudidiomarina maritima</name>
    <dbReference type="NCBI Taxonomy" id="519453"/>
    <lineage>
        <taxon>Bacteria</taxon>
        <taxon>Pseudomonadati</taxon>
        <taxon>Pseudomonadota</taxon>
        <taxon>Gammaproteobacteria</taxon>
        <taxon>Alteromonadales</taxon>
        <taxon>Idiomarinaceae</taxon>
        <taxon>Pseudidiomarina</taxon>
    </lineage>
</organism>
<dbReference type="EMBL" id="QGTT01000041">
    <property type="protein sequence ID" value="PWW05907.1"/>
    <property type="molecule type" value="Genomic_DNA"/>
</dbReference>
<dbReference type="AlphaFoldDB" id="A0A317PUJ8"/>
<gene>
    <name evidence="1" type="ORF">DET45_1415</name>
</gene>
<evidence type="ECO:0000313" key="1">
    <source>
        <dbReference type="EMBL" id="PWW05907.1"/>
    </source>
</evidence>
<dbReference type="Proteomes" id="UP000246964">
    <property type="component" value="Unassembled WGS sequence"/>
</dbReference>
<accession>A0A317PUJ8</accession>
<protein>
    <submittedName>
        <fullName evidence="1">Uncharacterized protein</fullName>
    </submittedName>
</protein>